<accession>A0A7J7ITR3</accession>
<comment type="caution">
    <text evidence="1">The sequence shown here is derived from an EMBL/GenBank/DDBJ whole genome shotgun (WGS) entry which is preliminary data.</text>
</comment>
<name>A0A7J7ITR3_BUGNE</name>
<organism evidence="1 2">
    <name type="scientific">Bugula neritina</name>
    <name type="common">Brown bryozoan</name>
    <name type="synonym">Sertularia neritina</name>
    <dbReference type="NCBI Taxonomy" id="10212"/>
    <lineage>
        <taxon>Eukaryota</taxon>
        <taxon>Metazoa</taxon>
        <taxon>Spiralia</taxon>
        <taxon>Lophotrochozoa</taxon>
        <taxon>Bryozoa</taxon>
        <taxon>Gymnolaemata</taxon>
        <taxon>Cheilostomatida</taxon>
        <taxon>Flustrina</taxon>
        <taxon>Buguloidea</taxon>
        <taxon>Bugulidae</taxon>
        <taxon>Bugula</taxon>
    </lineage>
</organism>
<proteinExistence type="predicted"/>
<protein>
    <submittedName>
        <fullName evidence="1">Uncharacterized protein</fullName>
    </submittedName>
</protein>
<dbReference type="EMBL" id="VXIV02003467">
    <property type="protein sequence ID" value="KAF6016794.1"/>
    <property type="molecule type" value="Genomic_DNA"/>
</dbReference>
<evidence type="ECO:0000313" key="2">
    <source>
        <dbReference type="Proteomes" id="UP000593567"/>
    </source>
</evidence>
<reference evidence="1" key="1">
    <citation type="submission" date="2020-06" db="EMBL/GenBank/DDBJ databases">
        <title>Draft genome of Bugula neritina, a colonial animal packing powerful symbionts and potential medicines.</title>
        <authorList>
            <person name="Rayko M."/>
        </authorList>
    </citation>
    <scope>NUCLEOTIDE SEQUENCE [LARGE SCALE GENOMIC DNA]</scope>
    <source>
        <strain evidence="1">Kwan_BN1</strain>
    </source>
</reference>
<gene>
    <name evidence="1" type="ORF">EB796_024903</name>
</gene>
<dbReference type="Proteomes" id="UP000593567">
    <property type="component" value="Unassembled WGS sequence"/>
</dbReference>
<evidence type="ECO:0000313" key="1">
    <source>
        <dbReference type="EMBL" id="KAF6016794.1"/>
    </source>
</evidence>
<keyword evidence="2" id="KW-1185">Reference proteome</keyword>
<sequence length="111" mass="12833">MTPAKFRLGELFGDQLCLQGQTVFIPRNPRYLDYRKYALTSSFPTNSNRVQSLLMKAATSDLRTADLAKQDVMRVVTKQKQITKLCQLFVLYHAENFKSTEMHWNGTCYGF</sequence>
<dbReference type="AlphaFoldDB" id="A0A7J7ITR3"/>